<accession>A0ABQ9ZR34</accession>
<keyword evidence="2" id="KW-1185">Reference proteome</keyword>
<gene>
    <name evidence="1" type="ORF">OUZ56_030370</name>
</gene>
<evidence type="ECO:0000313" key="1">
    <source>
        <dbReference type="EMBL" id="KAK4015390.1"/>
    </source>
</evidence>
<dbReference type="Proteomes" id="UP001234178">
    <property type="component" value="Unassembled WGS sequence"/>
</dbReference>
<sequence length="123" mass="14118">MSARDAHDVFKKRLWGSSRDRRIFPLVLDWMIIIRKPSFQKKKRFSSISCSIFSMIRSLECVLNSVDAASYDPKVVHSRLHLPRKMDIPVRPVGFSCQLAASRRSTAAKLNNDNKTIIIIKSD</sequence>
<dbReference type="EMBL" id="JAOYFB010000005">
    <property type="protein sequence ID" value="KAK4015390.1"/>
    <property type="molecule type" value="Genomic_DNA"/>
</dbReference>
<evidence type="ECO:0000313" key="2">
    <source>
        <dbReference type="Proteomes" id="UP001234178"/>
    </source>
</evidence>
<reference evidence="1 2" key="1">
    <citation type="journal article" date="2023" name="Nucleic Acids Res.">
        <title>The hologenome of Daphnia magna reveals possible DNA methylation and microbiome-mediated evolution of the host genome.</title>
        <authorList>
            <person name="Chaturvedi A."/>
            <person name="Li X."/>
            <person name="Dhandapani V."/>
            <person name="Marshall H."/>
            <person name="Kissane S."/>
            <person name="Cuenca-Cambronero M."/>
            <person name="Asole G."/>
            <person name="Calvet F."/>
            <person name="Ruiz-Romero M."/>
            <person name="Marangio P."/>
            <person name="Guigo R."/>
            <person name="Rago D."/>
            <person name="Mirbahai L."/>
            <person name="Eastwood N."/>
            <person name="Colbourne J.K."/>
            <person name="Zhou J."/>
            <person name="Mallon E."/>
            <person name="Orsini L."/>
        </authorList>
    </citation>
    <scope>NUCLEOTIDE SEQUENCE [LARGE SCALE GENOMIC DNA]</scope>
    <source>
        <strain evidence="1">LRV0_1</strain>
    </source>
</reference>
<name>A0ABQ9ZR34_9CRUS</name>
<proteinExistence type="predicted"/>
<protein>
    <submittedName>
        <fullName evidence="1">Uncharacterized protein</fullName>
    </submittedName>
</protein>
<organism evidence="1 2">
    <name type="scientific">Daphnia magna</name>
    <dbReference type="NCBI Taxonomy" id="35525"/>
    <lineage>
        <taxon>Eukaryota</taxon>
        <taxon>Metazoa</taxon>
        <taxon>Ecdysozoa</taxon>
        <taxon>Arthropoda</taxon>
        <taxon>Crustacea</taxon>
        <taxon>Branchiopoda</taxon>
        <taxon>Diplostraca</taxon>
        <taxon>Cladocera</taxon>
        <taxon>Anomopoda</taxon>
        <taxon>Daphniidae</taxon>
        <taxon>Daphnia</taxon>
    </lineage>
</organism>
<comment type="caution">
    <text evidence="1">The sequence shown here is derived from an EMBL/GenBank/DDBJ whole genome shotgun (WGS) entry which is preliminary data.</text>
</comment>